<dbReference type="SUPFAM" id="SSF82866">
    <property type="entry name" value="Multidrug efflux transporter AcrB transmembrane domain"/>
    <property type="match status" value="2"/>
</dbReference>
<evidence type="ECO:0000313" key="3">
    <source>
        <dbReference type="Proteomes" id="UP001139353"/>
    </source>
</evidence>
<dbReference type="Gene3D" id="3.30.2090.10">
    <property type="entry name" value="Multidrug efflux transporter AcrB TolC docking domain, DN and DC subdomains"/>
    <property type="match status" value="2"/>
</dbReference>
<feature type="transmembrane region" description="Helical" evidence="1">
    <location>
        <begin position="905"/>
        <end position="929"/>
    </location>
</feature>
<feature type="transmembrane region" description="Helical" evidence="1">
    <location>
        <begin position="386"/>
        <end position="407"/>
    </location>
</feature>
<keyword evidence="1" id="KW-1133">Transmembrane helix</keyword>
<dbReference type="RefSeq" id="WP_275680470.1">
    <property type="nucleotide sequence ID" value="NZ_JAJLJH010000001.1"/>
</dbReference>
<dbReference type="Gene3D" id="3.30.70.1320">
    <property type="entry name" value="Multidrug efflux transporter AcrB pore domain like"/>
    <property type="match status" value="1"/>
</dbReference>
<dbReference type="EMBL" id="JAJLJH010000001">
    <property type="protein sequence ID" value="MCK9684440.1"/>
    <property type="molecule type" value="Genomic_DNA"/>
</dbReference>
<name>A0A9X2C100_9BURK</name>
<dbReference type="GO" id="GO:0042910">
    <property type="term" value="F:xenobiotic transmembrane transporter activity"/>
    <property type="evidence" value="ECO:0007669"/>
    <property type="project" value="TreeGrafter"/>
</dbReference>
<comment type="caution">
    <text evidence="2">The sequence shown here is derived from an EMBL/GenBank/DDBJ whole genome shotgun (WGS) entry which is preliminary data.</text>
</comment>
<dbReference type="Gene3D" id="1.20.1640.10">
    <property type="entry name" value="Multidrug efflux transporter AcrB transmembrane domain"/>
    <property type="match status" value="2"/>
</dbReference>
<dbReference type="SUPFAM" id="SSF82714">
    <property type="entry name" value="Multidrug efflux transporter AcrB TolC docking domain, DN and DC subdomains"/>
    <property type="match status" value="2"/>
</dbReference>
<dbReference type="PRINTS" id="PR00702">
    <property type="entry name" value="ACRIFLAVINRP"/>
</dbReference>
<feature type="transmembrane region" description="Helical" evidence="1">
    <location>
        <begin position="428"/>
        <end position="452"/>
    </location>
</feature>
<proteinExistence type="predicted"/>
<dbReference type="PANTHER" id="PTHR32063">
    <property type="match status" value="1"/>
</dbReference>
<feature type="transmembrane region" description="Helical" evidence="1">
    <location>
        <begin position="534"/>
        <end position="554"/>
    </location>
</feature>
<feature type="transmembrane region" description="Helical" evidence="1">
    <location>
        <begin position="12"/>
        <end position="29"/>
    </location>
</feature>
<dbReference type="InterPro" id="IPR001036">
    <property type="entry name" value="Acrflvin-R"/>
</dbReference>
<feature type="transmembrane region" description="Helical" evidence="1">
    <location>
        <begin position="950"/>
        <end position="970"/>
    </location>
</feature>
<dbReference type="Gene3D" id="3.30.70.1430">
    <property type="entry name" value="Multidrug efflux transporter AcrB pore domain"/>
    <property type="match status" value="2"/>
</dbReference>
<sequence>MFLSDFSIKRPVAALVIVITLMGLGLIALNKLRVNQIPDVDQPVMVVSITYPGASPDTVEREIVNRIERAMQGIEGVDQSRSSSTASEGQAQFVLVFDFHKDMTQASDEIRNAIGTVRYKLPVEMREPVLTRIDPSAQPIMQIALSSQTMSHAEISRLAEDQLADRFRALPGVATVNVNGSLTRELSVLLHAQKLREFGVSVTDVVNALRAQNATAPVGKVRGTLEDQSIRLVGRFESPAEFNQMLIKRSGDNLIRLGQVATVQDGFAEMAGYNERNGRANVGLSVTRTREGSTVTIAKEVRELVETINKEQAGKARLEVTQDGGNDAQDSLDNVIHSLFFGAGLTILVVYVFLNSWRSTLITGLSLPTSVITAFIAVWLCGFTLNFMSLLGLSLAIGVLIDDAIVVRENIVRHMQRGEDRRTAALNGTAEIGMAVASTTFSIVAVFAPVAFIPGITGEWFRPFGLTVVASVIVSLFISFTLDPMLSAYWGDPVDLHDAPRKGIGRYLQRFNDWFDHQADRYSRIIEWALHHRWYMGWAAFLSFVLAIALQMGLGGSDFLPKSDSGTLAVDIRMPPSASLDYARMKLDEATALARTLPETVATNAWVNPAQGRIYVDIGKSTQRKRNATEVGEDLRKLMSRLVGAEYVVLDDLNNGAQKPVQIRFHGTDSRQLLAITNDFMDKLRKVKGAVDVGLSEQDPQQELRIDLDRGLANSMGVSINDAAQSLRVAFAGVEAGDWVDPTGEARDVAVRLAPEDRVDASNIERLPIAVAGSDRMVPLEQIATVTMGKAPSKIQHANSKRMMVVAANAQGRSSGEVTADAMKIARAIQFPPGFGIELTGASHDQQEVFSNLGIALVSGVALMYLVLVMQFGSFTAPIPVMISLPLSLIGVVIALVSTHGTLNLMSIIGVIMLMGLVAKNAILLLDAARAEEREGMDREEALMHAGRKRLRPIMMTTFALIAGMLPVAIGLGEGGEFYRPMAVTIIGGTITSTMLTLLVIPCFYDSIEMMRERMLAKFHRRSERFTAVGGFVLTLLEFFAFLATVRFFWRAGRRALGLPTGGLWRRSEAGAAPVSPAAPSSEPVFNP</sequence>
<feature type="transmembrane region" description="Helical" evidence="1">
    <location>
        <begin position="1026"/>
        <end position="1050"/>
    </location>
</feature>
<feature type="transmembrane region" description="Helical" evidence="1">
    <location>
        <begin position="881"/>
        <end position="899"/>
    </location>
</feature>
<protein>
    <submittedName>
        <fullName evidence="2">Efflux RND transporter permease subunit</fullName>
    </submittedName>
</protein>
<dbReference type="Gene3D" id="3.30.70.1440">
    <property type="entry name" value="Multidrug efflux transporter AcrB pore domain"/>
    <property type="match status" value="1"/>
</dbReference>
<feature type="transmembrane region" description="Helical" evidence="1">
    <location>
        <begin position="335"/>
        <end position="354"/>
    </location>
</feature>
<reference evidence="2" key="1">
    <citation type="submission" date="2021-11" db="EMBL/GenBank/DDBJ databases">
        <title>BS-T2-15 a new species belonging to the Comamonadaceae family isolated from the soil of a French oak forest.</title>
        <authorList>
            <person name="Mieszkin S."/>
            <person name="Alain K."/>
        </authorList>
    </citation>
    <scope>NUCLEOTIDE SEQUENCE</scope>
    <source>
        <strain evidence="2">BS-T2-15</strain>
    </source>
</reference>
<accession>A0A9X2C100</accession>
<evidence type="ECO:0000256" key="1">
    <source>
        <dbReference type="SAM" id="Phobius"/>
    </source>
</evidence>
<dbReference type="InterPro" id="IPR027463">
    <property type="entry name" value="AcrB_DN_DC_subdom"/>
</dbReference>
<keyword evidence="3" id="KW-1185">Reference proteome</keyword>
<dbReference type="GO" id="GO:0005886">
    <property type="term" value="C:plasma membrane"/>
    <property type="evidence" value="ECO:0007669"/>
    <property type="project" value="TreeGrafter"/>
</dbReference>
<dbReference type="AlphaFoldDB" id="A0A9X2C100"/>
<feature type="transmembrane region" description="Helical" evidence="1">
    <location>
        <begin position="849"/>
        <end position="869"/>
    </location>
</feature>
<feature type="transmembrane region" description="Helical" evidence="1">
    <location>
        <begin position="361"/>
        <end position="380"/>
    </location>
</feature>
<evidence type="ECO:0000313" key="2">
    <source>
        <dbReference type="EMBL" id="MCK9684440.1"/>
    </source>
</evidence>
<keyword evidence="1" id="KW-0812">Transmembrane</keyword>
<dbReference type="SUPFAM" id="SSF82693">
    <property type="entry name" value="Multidrug efflux transporter AcrB pore domain, PN1, PN2, PC1 and PC2 subdomains"/>
    <property type="match status" value="3"/>
</dbReference>
<keyword evidence="1" id="KW-0472">Membrane</keyword>
<feature type="transmembrane region" description="Helical" evidence="1">
    <location>
        <begin position="982"/>
        <end position="1005"/>
    </location>
</feature>
<dbReference type="PANTHER" id="PTHR32063:SF0">
    <property type="entry name" value="SWARMING MOTILITY PROTEIN SWRC"/>
    <property type="match status" value="1"/>
</dbReference>
<dbReference type="Pfam" id="PF00873">
    <property type="entry name" value="ACR_tran"/>
    <property type="match status" value="1"/>
</dbReference>
<gene>
    <name evidence="2" type="ORF">LPC04_01815</name>
</gene>
<organism evidence="2 3">
    <name type="scientific">Scleromatobacter humisilvae</name>
    <dbReference type="NCBI Taxonomy" id="2897159"/>
    <lineage>
        <taxon>Bacteria</taxon>
        <taxon>Pseudomonadati</taxon>
        <taxon>Pseudomonadota</taxon>
        <taxon>Betaproteobacteria</taxon>
        <taxon>Burkholderiales</taxon>
        <taxon>Sphaerotilaceae</taxon>
        <taxon>Scleromatobacter</taxon>
    </lineage>
</organism>
<dbReference type="Proteomes" id="UP001139353">
    <property type="component" value="Unassembled WGS sequence"/>
</dbReference>
<feature type="transmembrane region" description="Helical" evidence="1">
    <location>
        <begin position="464"/>
        <end position="482"/>
    </location>
</feature>